<dbReference type="GO" id="GO:0003700">
    <property type="term" value="F:DNA-binding transcription factor activity"/>
    <property type="evidence" value="ECO:0007669"/>
    <property type="project" value="TreeGrafter"/>
</dbReference>
<gene>
    <name evidence="4" type="ORF">MPOR_15850</name>
</gene>
<reference evidence="4 5" key="1">
    <citation type="journal article" date="2019" name="Emerg. Microbes Infect.">
        <title>Comprehensive subspecies identification of 175 nontuberculous mycobacteria species based on 7547 genomic profiles.</title>
        <authorList>
            <person name="Matsumoto Y."/>
            <person name="Kinjo T."/>
            <person name="Motooka D."/>
            <person name="Nabeya D."/>
            <person name="Jung N."/>
            <person name="Uechi K."/>
            <person name="Horii T."/>
            <person name="Iida T."/>
            <person name="Fujita J."/>
            <person name="Nakamura S."/>
        </authorList>
    </citation>
    <scope>NUCLEOTIDE SEQUENCE [LARGE SCALE GENOMIC DNA]</scope>
    <source>
        <strain evidence="4 5">JCM 12603</strain>
    </source>
</reference>
<dbReference type="PROSITE" id="PS50977">
    <property type="entry name" value="HTH_TETR_2"/>
    <property type="match status" value="1"/>
</dbReference>
<dbReference type="InterPro" id="IPR001647">
    <property type="entry name" value="HTH_TetR"/>
</dbReference>
<dbReference type="SUPFAM" id="SSF46689">
    <property type="entry name" value="Homeodomain-like"/>
    <property type="match status" value="1"/>
</dbReference>
<accession>A0A6N4V803</accession>
<dbReference type="GO" id="GO:0000976">
    <property type="term" value="F:transcription cis-regulatory region binding"/>
    <property type="evidence" value="ECO:0007669"/>
    <property type="project" value="TreeGrafter"/>
</dbReference>
<feature type="DNA-binding region" description="H-T-H motif" evidence="2">
    <location>
        <begin position="35"/>
        <end position="54"/>
    </location>
</feature>
<evidence type="ECO:0000256" key="2">
    <source>
        <dbReference type="PROSITE-ProRule" id="PRU00335"/>
    </source>
</evidence>
<sequence>MAHEGGGDPRPARSRARLLEAATALLRAGGPSAVTIDAVTRRADVARATLYRHFPSANDLVAAAFTSLIPPPPMPPESGSLRDRLIAVVSGWAESIAEAPTTLTAMAWLSLGPDIGELPDAGRARGASPQVLSLRERIAEQYSAPFDAVFGGPSAADELRPVDRPTAFALLIGPLAFGRISTLTDFDYRTVATAAVDGFLAVFAREVSGSSTESGGA</sequence>
<dbReference type="InterPro" id="IPR009057">
    <property type="entry name" value="Homeodomain-like_sf"/>
</dbReference>
<proteinExistence type="predicted"/>
<organism evidence="4 5">
    <name type="scientific">Mycolicibacterium poriferae</name>
    <dbReference type="NCBI Taxonomy" id="39694"/>
    <lineage>
        <taxon>Bacteria</taxon>
        <taxon>Bacillati</taxon>
        <taxon>Actinomycetota</taxon>
        <taxon>Actinomycetes</taxon>
        <taxon>Mycobacteriales</taxon>
        <taxon>Mycobacteriaceae</taxon>
        <taxon>Mycolicibacterium</taxon>
    </lineage>
</organism>
<evidence type="ECO:0000313" key="4">
    <source>
        <dbReference type="EMBL" id="BBX50559.1"/>
    </source>
</evidence>
<dbReference type="PRINTS" id="PR00455">
    <property type="entry name" value="HTHTETR"/>
</dbReference>
<dbReference type="PANTHER" id="PTHR30055">
    <property type="entry name" value="HTH-TYPE TRANSCRIPTIONAL REGULATOR RUTR"/>
    <property type="match status" value="1"/>
</dbReference>
<name>A0A6N4V803_9MYCO</name>
<dbReference type="KEGG" id="mpof:MPOR_15850"/>
<evidence type="ECO:0000259" key="3">
    <source>
        <dbReference type="PROSITE" id="PS50977"/>
    </source>
</evidence>
<dbReference type="AlphaFoldDB" id="A0A6N4V803"/>
<dbReference type="InterPro" id="IPR050109">
    <property type="entry name" value="HTH-type_TetR-like_transc_reg"/>
</dbReference>
<dbReference type="RefSeq" id="WP_163673180.1">
    <property type="nucleotide sequence ID" value="NZ_AP022570.1"/>
</dbReference>
<dbReference type="Gene3D" id="1.10.10.60">
    <property type="entry name" value="Homeodomain-like"/>
    <property type="match status" value="1"/>
</dbReference>
<feature type="domain" description="HTH tetR-type" evidence="3">
    <location>
        <begin position="12"/>
        <end position="72"/>
    </location>
</feature>
<keyword evidence="1 2" id="KW-0238">DNA-binding</keyword>
<dbReference type="Pfam" id="PF00440">
    <property type="entry name" value="TetR_N"/>
    <property type="match status" value="1"/>
</dbReference>
<evidence type="ECO:0000313" key="5">
    <source>
        <dbReference type="Proteomes" id="UP000466785"/>
    </source>
</evidence>
<protein>
    <submittedName>
        <fullName evidence="4">TetR family transcriptional regulator</fullName>
    </submittedName>
</protein>
<keyword evidence="5" id="KW-1185">Reference proteome</keyword>
<dbReference type="PANTHER" id="PTHR30055:SF148">
    <property type="entry name" value="TETR-FAMILY TRANSCRIPTIONAL REGULATOR"/>
    <property type="match status" value="1"/>
</dbReference>
<evidence type="ECO:0000256" key="1">
    <source>
        <dbReference type="ARBA" id="ARBA00023125"/>
    </source>
</evidence>
<dbReference type="Gene3D" id="1.10.357.10">
    <property type="entry name" value="Tetracycline Repressor, domain 2"/>
    <property type="match status" value="1"/>
</dbReference>
<dbReference type="EMBL" id="AP022570">
    <property type="protein sequence ID" value="BBX50559.1"/>
    <property type="molecule type" value="Genomic_DNA"/>
</dbReference>
<dbReference type="Proteomes" id="UP000466785">
    <property type="component" value="Chromosome"/>
</dbReference>